<dbReference type="Pfam" id="PF13399">
    <property type="entry name" value="LytR_C"/>
    <property type="match status" value="1"/>
</dbReference>
<reference evidence="4 5" key="1">
    <citation type="journal article" date="2015" name="Nature">
        <title>rRNA introns, odd ribosomes, and small enigmatic genomes across a large radiation of phyla.</title>
        <authorList>
            <person name="Brown C.T."/>
            <person name="Hug L.A."/>
            <person name="Thomas B.C."/>
            <person name="Sharon I."/>
            <person name="Castelle C.J."/>
            <person name="Singh A."/>
            <person name="Wilkins M.J."/>
            <person name="Williams K.H."/>
            <person name="Banfield J.F."/>
        </authorList>
    </citation>
    <scope>NUCLEOTIDE SEQUENCE [LARGE SCALE GENOMIC DNA]</scope>
</reference>
<feature type="domain" description="LytR/CpsA/Psr regulator C-terminal" evidence="3">
    <location>
        <begin position="227"/>
        <end position="278"/>
    </location>
</feature>
<accession>A0A0G1XUT6</accession>
<dbReference type="Pfam" id="PF03816">
    <property type="entry name" value="LytR_cpsA_psr"/>
    <property type="match status" value="1"/>
</dbReference>
<dbReference type="Gene3D" id="3.40.630.190">
    <property type="entry name" value="LCP protein"/>
    <property type="match status" value="1"/>
</dbReference>
<proteinExistence type="inferred from homology"/>
<comment type="caution">
    <text evidence="4">The sequence shown here is derived from an EMBL/GenBank/DDBJ whole genome shotgun (WGS) entry which is preliminary data.</text>
</comment>
<evidence type="ECO:0000313" key="4">
    <source>
        <dbReference type="EMBL" id="KKW34958.1"/>
    </source>
</evidence>
<dbReference type="NCBIfam" id="TIGR00350">
    <property type="entry name" value="lytR_cpsA_psr"/>
    <property type="match status" value="1"/>
</dbReference>
<dbReference type="InterPro" id="IPR004474">
    <property type="entry name" value="LytR_CpsA_psr"/>
</dbReference>
<gene>
    <name evidence="4" type="ORF">UY82_C0055G0004</name>
</gene>
<dbReference type="Gene3D" id="3.30.70.2390">
    <property type="match status" value="1"/>
</dbReference>
<feature type="domain" description="Cell envelope-related transcriptional attenuator" evidence="2">
    <location>
        <begin position="4"/>
        <end position="121"/>
    </location>
</feature>
<evidence type="ECO:0000259" key="2">
    <source>
        <dbReference type="Pfam" id="PF03816"/>
    </source>
</evidence>
<comment type="similarity">
    <text evidence="1">Belongs to the LytR/CpsA/Psr (LCP) family.</text>
</comment>
<dbReference type="EMBL" id="LCRN01000055">
    <property type="protein sequence ID" value="KKW34958.1"/>
    <property type="molecule type" value="Genomic_DNA"/>
</dbReference>
<dbReference type="PANTHER" id="PTHR33392:SF6">
    <property type="entry name" value="POLYISOPRENYL-TEICHOIC ACID--PEPTIDOGLYCAN TEICHOIC ACID TRANSFERASE TAGU"/>
    <property type="match status" value="1"/>
</dbReference>
<dbReference type="InterPro" id="IPR027381">
    <property type="entry name" value="LytR/CpsA/Psr_C"/>
</dbReference>
<protein>
    <submittedName>
        <fullName evidence="4">Cell envelope-related transcriptional attenuator</fullName>
    </submittedName>
</protein>
<dbReference type="AlphaFoldDB" id="A0A0G1XUT6"/>
<dbReference type="InterPro" id="IPR050922">
    <property type="entry name" value="LytR/CpsA/Psr_CW_biosynth"/>
</dbReference>
<sequence>MKATAGRNGYGPTLAAKTIGEVFDQPVHYWVKVDFKGFEEFIDAIGGVDIDVERTFTDPAYPIDDGEGTVIALEFAQGITHMDGETALRFVRSRHGNNNEGSDFARAARQQKVILAVKRKLLSPTTLLNPARIARLIDTFNDNIRTNMSTWEMIRFANLGNIFDSDEIGNVVLTTAPGSPLYETTVNGAYVILPRGNDWTPLQTIAENIFTADDEIIQLPDAAPRGIRIELQNGTDISGLATQAAALLALQGYEVGDVGNATVTNQERTLIYDLTDGAHKMELIALSDFLAADISLSAPGWLLSEGIVPDHLTLTNDSAKETALGEGVDFLIILGHSSVKVIR</sequence>
<dbReference type="PANTHER" id="PTHR33392">
    <property type="entry name" value="POLYISOPRENYL-TEICHOIC ACID--PEPTIDOGLYCAN TEICHOIC ACID TRANSFERASE TAGU"/>
    <property type="match status" value="1"/>
</dbReference>
<evidence type="ECO:0000259" key="3">
    <source>
        <dbReference type="Pfam" id="PF13399"/>
    </source>
</evidence>
<dbReference type="Proteomes" id="UP000033865">
    <property type="component" value="Unassembled WGS sequence"/>
</dbReference>
<evidence type="ECO:0000256" key="1">
    <source>
        <dbReference type="ARBA" id="ARBA00006068"/>
    </source>
</evidence>
<evidence type="ECO:0000313" key="5">
    <source>
        <dbReference type="Proteomes" id="UP000033865"/>
    </source>
</evidence>
<name>A0A0G1XUT6_9BACT</name>
<organism evidence="4 5">
    <name type="scientific">Candidatus Uhrbacteria bacterium GW2011_GWC2_53_7</name>
    <dbReference type="NCBI Taxonomy" id="1618986"/>
    <lineage>
        <taxon>Bacteria</taxon>
        <taxon>Candidatus Uhriibacteriota</taxon>
    </lineage>
</organism>